<evidence type="ECO:0000313" key="5">
    <source>
        <dbReference type="WBParaSite" id="Csp11.Scaffold589.g5028.t1"/>
    </source>
</evidence>
<feature type="compositionally biased region" description="Polar residues" evidence="2">
    <location>
        <begin position="1"/>
        <end position="10"/>
    </location>
</feature>
<keyword evidence="1" id="KW-0217">Developmental protein</keyword>
<dbReference type="eggNOG" id="KOG4682">
    <property type="taxonomic scope" value="Eukaryota"/>
</dbReference>
<dbReference type="PROSITE" id="PS50097">
    <property type="entry name" value="BTB"/>
    <property type="match status" value="1"/>
</dbReference>
<dbReference type="SUPFAM" id="SSF54695">
    <property type="entry name" value="POZ domain"/>
    <property type="match status" value="1"/>
</dbReference>
<keyword evidence="4" id="KW-1185">Reference proteome</keyword>
<dbReference type="Pfam" id="PF00651">
    <property type="entry name" value="BTB"/>
    <property type="match status" value="1"/>
</dbReference>
<evidence type="ECO:0000256" key="1">
    <source>
        <dbReference type="ARBA" id="ARBA00022473"/>
    </source>
</evidence>
<evidence type="ECO:0000256" key="2">
    <source>
        <dbReference type="SAM" id="MobiDB-lite"/>
    </source>
</evidence>
<protein>
    <submittedName>
        <fullName evidence="5">BTB domain-containing protein</fullName>
    </submittedName>
</protein>
<dbReference type="AlphaFoldDB" id="A0A1I7TE30"/>
<accession>A0A1I7TE30</accession>
<dbReference type="WBParaSite" id="Csp11.Scaffold589.g5028.t1">
    <property type="protein sequence ID" value="Csp11.Scaffold589.g5028.t1"/>
    <property type="gene ID" value="Csp11.Scaffold589.g5028"/>
</dbReference>
<dbReference type="Proteomes" id="UP000095282">
    <property type="component" value="Unplaced"/>
</dbReference>
<dbReference type="Gene3D" id="3.30.710.10">
    <property type="entry name" value="Potassium Channel Kv1.1, Chain A"/>
    <property type="match status" value="1"/>
</dbReference>
<evidence type="ECO:0000259" key="3">
    <source>
        <dbReference type="PROSITE" id="PS50097"/>
    </source>
</evidence>
<dbReference type="InterPro" id="IPR000210">
    <property type="entry name" value="BTB/POZ_dom"/>
</dbReference>
<reference evidence="5" key="1">
    <citation type="submission" date="2016-11" db="UniProtKB">
        <authorList>
            <consortium name="WormBaseParasite"/>
        </authorList>
    </citation>
    <scope>IDENTIFICATION</scope>
</reference>
<evidence type="ECO:0000313" key="4">
    <source>
        <dbReference type="Proteomes" id="UP000095282"/>
    </source>
</evidence>
<dbReference type="Gene3D" id="1.25.40.420">
    <property type="match status" value="1"/>
</dbReference>
<dbReference type="STRING" id="1561998.A0A1I7TE30"/>
<dbReference type="SMART" id="SM00225">
    <property type="entry name" value="BTB"/>
    <property type="match status" value="1"/>
</dbReference>
<sequence length="484" mass="55472">MGLGQSTSRSPSREELPAGHLVMDVYEPAGSPLKRGRKRKTSKEKEVETKKIAKLDTAYVYQTLFIQGVNSDIVISACGREWHVHKVYLKQAKYFESMFDGVWAEAKSGRVSIEIADPSINADGLNAVLGSLYNNEIEIDLEKIEGTLAAASYLVLNSVIERCAEMMAEALSIENAINFLDLSTRYGLNDVREQSRGLLLHNFWKIMNDRSKLKQIDRGLMITLLNSPNLFICEGEYDIYKTIKQWIYMRECPNCNLFDSPEVFSTNVSKFLENSETDYLLTKYMDILSSIRFEKILLSSETIKIIKNDGLIPKSIIDEMTSALWMSLLENEETPKTLEISDEDFFKRCFRLGRALESVPKCWRWTGFNSGVDILLHLNDYSVCIKRNCLNQKAPYSVSLKSKHLLHYRLVVCDSNGHVVNDSGKATWDMAPDEAKTIFRITEETVVPLSVHFQFLIQKPIDSTQYYLNKYLREKETNQDNFEK</sequence>
<proteinExistence type="predicted"/>
<dbReference type="PANTHER" id="PTHR23231">
    <property type="entry name" value="GERM CELL-LESS PROTEIN"/>
    <property type="match status" value="1"/>
</dbReference>
<dbReference type="InterPro" id="IPR011333">
    <property type="entry name" value="SKP1/BTB/POZ_sf"/>
</dbReference>
<dbReference type="PANTHER" id="PTHR23231:SF17">
    <property type="entry name" value="BTB DOMAIN-CONTAINING PROTEIN"/>
    <property type="match status" value="1"/>
</dbReference>
<name>A0A1I7TE30_9PELO</name>
<dbReference type="InterPro" id="IPR043380">
    <property type="entry name" value="Gcl-like"/>
</dbReference>
<organism evidence="4 5">
    <name type="scientific">Caenorhabditis tropicalis</name>
    <dbReference type="NCBI Taxonomy" id="1561998"/>
    <lineage>
        <taxon>Eukaryota</taxon>
        <taxon>Metazoa</taxon>
        <taxon>Ecdysozoa</taxon>
        <taxon>Nematoda</taxon>
        <taxon>Chromadorea</taxon>
        <taxon>Rhabditida</taxon>
        <taxon>Rhabditina</taxon>
        <taxon>Rhabditomorpha</taxon>
        <taxon>Rhabditoidea</taxon>
        <taxon>Rhabditidae</taxon>
        <taxon>Peloderinae</taxon>
        <taxon>Caenorhabditis</taxon>
    </lineage>
</organism>
<feature type="region of interest" description="Disordered" evidence="2">
    <location>
        <begin position="1"/>
        <end position="45"/>
    </location>
</feature>
<feature type="domain" description="BTB" evidence="3">
    <location>
        <begin position="71"/>
        <end position="141"/>
    </location>
</feature>
<dbReference type="GO" id="GO:0007281">
    <property type="term" value="P:germ cell development"/>
    <property type="evidence" value="ECO:0007669"/>
    <property type="project" value="InterPro"/>
</dbReference>